<feature type="domain" description="AAR2 N-terminal" evidence="4">
    <location>
        <begin position="57"/>
        <end position="203"/>
    </location>
</feature>
<dbReference type="Pfam" id="PF05282">
    <property type="entry name" value="AAR2"/>
    <property type="match status" value="1"/>
</dbReference>
<dbReference type="Pfam" id="PF20981">
    <property type="entry name" value="AAR2_1st"/>
    <property type="match status" value="1"/>
</dbReference>
<dbReference type="InterPro" id="IPR038516">
    <property type="entry name" value="AAR2_N_sf"/>
</dbReference>
<feature type="domain" description="AAR2 C-terminal" evidence="3">
    <location>
        <begin position="277"/>
        <end position="437"/>
    </location>
</feature>
<comment type="caution">
    <text evidence="5">The sequence shown here is derived from an EMBL/GenBank/DDBJ whole genome shotgun (WGS) entry which is preliminary data.</text>
</comment>
<dbReference type="Gene3D" id="2.60.34.20">
    <property type="match status" value="1"/>
</dbReference>
<dbReference type="AlphaFoldDB" id="A0A420XXP0"/>
<dbReference type="InterPro" id="IPR007946">
    <property type="entry name" value="AAR2"/>
</dbReference>
<proteinExistence type="inferred from homology"/>
<dbReference type="CDD" id="cd13778">
    <property type="entry name" value="Aar2_C"/>
    <property type="match status" value="1"/>
</dbReference>
<dbReference type="EMBL" id="QVQW01000110">
    <property type="protein sequence ID" value="RKU40300.1"/>
    <property type="molecule type" value="Genomic_DNA"/>
</dbReference>
<dbReference type="Gene3D" id="1.25.40.550">
    <property type="entry name" value="Aar2, C-terminal domain-like"/>
    <property type="match status" value="1"/>
</dbReference>
<name>A0A420XXP0_9PEZI</name>
<feature type="compositionally biased region" description="Basic and acidic residues" evidence="2">
    <location>
        <begin position="160"/>
        <end position="169"/>
    </location>
</feature>
<evidence type="ECO:0000259" key="4">
    <source>
        <dbReference type="Pfam" id="PF20981"/>
    </source>
</evidence>
<organism evidence="5 6">
    <name type="scientific">Coniochaeta pulveracea</name>
    <dbReference type="NCBI Taxonomy" id="177199"/>
    <lineage>
        <taxon>Eukaryota</taxon>
        <taxon>Fungi</taxon>
        <taxon>Dikarya</taxon>
        <taxon>Ascomycota</taxon>
        <taxon>Pezizomycotina</taxon>
        <taxon>Sordariomycetes</taxon>
        <taxon>Sordariomycetidae</taxon>
        <taxon>Coniochaetales</taxon>
        <taxon>Coniochaetaceae</taxon>
        <taxon>Coniochaeta</taxon>
    </lineage>
</organism>
<dbReference type="GO" id="GO:0000244">
    <property type="term" value="P:spliceosomal tri-snRNP complex assembly"/>
    <property type="evidence" value="ECO:0007669"/>
    <property type="project" value="TreeGrafter"/>
</dbReference>
<dbReference type="PANTHER" id="PTHR12689">
    <property type="entry name" value="A1 CISTRON SPLICING FACTOR AAR2-RELATED"/>
    <property type="match status" value="1"/>
</dbReference>
<dbReference type="InterPro" id="IPR033647">
    <property type="entry name" value="Aar2_N"/>
</dbReference>
<keyword evidence="6" id="KW-1185">Reference proteome</keyword>
<evidence type="ECO:0000313" key="6">
    <source>
        <dbReference type="Proteomes" id="UP000275385"/>
    </source>
</evidence>
<evidence type="ECO:0000256" key="1">
    <source>
        <dbReference type="ARBA" id="ARBA00006281"/>
    </source>
</evidence>
<evidence type="ECO:0000259" key="3">
    <source>
        <dbReference type="Pfam" id="PF05282"/>
    </source>
</evidence>
<feature type="region of interest" description="Disordered" evidence="2">
    <location>
        <begin position="152"/>
        <end position="180"/>
    </location>
</feature>
<dbReference type="STRING" id="177199.A0A420XXP0"/>
<sequence length="488" mass="53787">MSSTEKSAATGSNGGENSESSRPDTRDSLTFNSSISKELVKSVVPADSEQSMHAGTGDCFLLQDLPSKCTVGLDTIALTVDGKTFKGFRDIPPGPHFLWISESGAISRCGYWFVTEDHGKVRVKQWDRRNETLSDASMSIVSERTTGIEQIRPHLVPHSYKGDSKRVPERSPSPDPDFTSDSQGIWHTLTSAITPSFLARVTGRDNVSEWLIDTTDGAKDSLSSHESNQRTGRYLDFLFHHDLIHNHSLLDMAPGAVEGSDTTSLILSLLNLDPNTGSQKPPAQPSTITADTLLAEFQFTFLTGLHLGNHTCIEQWWDLLLKIILPAQRLISLRPKMVASVLTVFYTQMVYNDKYIDHAVDPATSTDAAHSGSKAQCPSASMLDTIPRDKARLKRALTTYRAHIQRVGGEGDAAEHGKVVEVFRDLEGWFLSYGWDLSGDQPTDKHASLEDSRKWPRTLTALTKPEEEKPNAYFGPSTGIPFYPLITG</sequence>
<feature type="region of interest" description="Disordered" evidence="2">
    <location>
        <begin position="1"/>
        <end position="29"/>
    </location>
</feature>
<reference evidence="5 6" key="1">
    <citation type="submission" date="2018-08" db="EMBL/GenBank/DDBJ databases">
        <title>Draft genome of the lignicolous fungus Coniochaeta pulveracea.</title>
        <authorList>
            <person name="Borstlap C.J."/>
            <person name="De Witt R.N."/>
            <person name="Botha A."/>
            <person name="Volschenk H."/>
        </authorList>
    </citation>
    <scope>NUCLEOTIDE SEQUENCE [LARGE SCALE GENOMIC DNA]</scope>
    <source>
        <strain evidence="5 6">CAB683</strain>
    </source>
</reference>
<dbReference type="Proteomes" id="UP000275385">
    <property type="component" value="Unassembled WGS sequence"/>
</dbReference>
<gene>
    <name evidence="5" type="ORF">DL546_000274</name>
</gene>
<dbReference type="CDD" id="cd13777">
    <property type="entry name" value="Aar2_N"/>
    <property type="match status" value="1"/>
</dbReference>
<dbReference type="InterPro" id="IPR038514">
    <property type="entry name" value="AAR2_C_sf"/>
</dbReference>
<dbReference type="InterPro" id="IPR033648">
    <property type="entry name" value="AAR2_C"/>
</dbReference>
<protein>
    <submittedName>
        <fullName evidence="5">Uncharacterized protein</fullName>
    </submittedName>
</protein>
<evidence type="ECO:0000256" key="2">
    <source>
        <dbReference type="SAM" id="MobiDB-lite"/>
    </source>
</evidence>
<dbReference type="PANTHER" id="PTHR12689:SF4">
    <property type="entry name" value="PROTEIN AAR2 HOMOLOG"/>
    <property type="match status" value="1"/>
</dbReference>
<dbReference type="OrthoDB" id="201752at2759"/>
<feature type="compositionally biased region" description="Polar residues" evidence="2">
    <location>
        <begin position="1"/>
        <end position="10"/>
    </location>
</feature>
<comment type="similarity">
    <text evidence="1">Belongs to the AAR2 family.</text>
</comment>
<evidence type="ECO:0000313" key="5">
    <source>
        <dbReference type="EMBL" id="RKU40300.1"/>
    </source>
</evidence>
<accession>A0A420XXP0</accession>